<comment type="caution">
    <text evidence="3">The sequence shown here is derived from an EMBL/GenBank/DDBJ whole genome shotgun (WGS) entry which is preliminary data.</text>
</comment>
<dbReference type="Proteomes" id="UP001205843">
    <property type="component" value="Unassembled WGS sequence"/>
</dbReference>
<sequence>MHWQQTYSGFKLAAALAAAAALAGCNLGSSDSSGSSGSGTGTASFAVTDAPVDGVTNVFVTFDAIELKPANGSSIRIDLDEPVREDLLALQGENSAVLINDVELPAGQYNWIRLFVVSDGLDDADVEPSAVVELDGGEYELFVPGNQPPSRNPNQRFVQLSSPFVVPVDDHANFTIDVDLRKALVRKDIPPYPRPFYMLRPSLRIVDNQKVGTIYGEVAESLFADESCNVDTDGSGSAVYVYRGFDASLGDVFLEEGEVVERDEVDHPVTTANVRHKPDDEGMESYRYRYTIGFLTAGDYTVAFTCQARDDDPEEDDDIVFLEQHNVTVEAGDRVRQDFGVE</sequence>
<feature type="domain" description="DUF4382" evidence="2">
    <location>
        <begin position="40"/>
        <end position="187"/>
    </location>
</feature>
<name>A0AAE3KCM9_9GAMM</name>
<evidence type="ECO:0000259" key="2">
    <source>
        <dbReference type="Pfam" id="PF14321"/>
    </source>
</evidence>
<reference evidence="3" key="1">
    <citation type="submission" date="2022-03" db="EMBL/GenBank/DDBJ databases">
        <title>Genomic Encyclopedia of Type Strains, Phase III (KMG-III): the genomes of soil and plant-associated and newly described type strains.</title>
        <authorList>
            <person name="Whitman W."/>
        </authorList>
    </citation>
    <scope>NUCLEOTIDE SEQUENCE</scope>
    <source>
        <strain evidence="3">ANL 6-2</strain>
    </source>
</reference>
<keyword evidence="4" id="KW-1185">Reference proteome</keyword>
<dbReference type="EMBL" id="JALJXV010000007">
    <property type="protein sequence ID" value="MCP1675994.1"/>
    <property type="molecule type" value="Genomic_DNA"/>
</dbReference>
<gene>
    <name evidence="3" type="ORF">J2T57_003149</name>
</gene>
<evidence type="ECO:0000256" key="1">
    <source>
        <dbReference type="SAM" id="SignalP"/>
    </source>
</evidence>
<organism evidence="3 4">
    <name type="scientific">Natronocella acetinitrilica</name>
    <dbReference type="NCBI Taxonomy" id="414046"/>
    <lineage>
        <taxon>Bacteria</taxon>
        <taxon>Pseudomonadati</taxon>
        <taxon>Pseudomonadota</taxon>
        <taxon>Gammaproteobacteria</taxon>
        <taxon>Chromatiales</taxon>
        <taxon>Ectothiorhodospiraceae</taxon>
        <taxon>Natronocella</taxon>
    </lineage>
</organism>
<evidence type="ECO:0000313" key="3">
    <source>
        <dbReference type="EMBL" id="MCP1675994.1"/>
    </source>
</evidence>
<protein>
    <recommendedName>
        <fullName evidence="2">DUF4382 domain-containing protein</fullName>
    </recommendedName>
</protein>
<dbReference type="Pfam" id="PF14321">
    <property type="entry name" value="DUF4382"/>
    <property type="match status" value="1"/>
</dbReference>
<dbReference type="RefSeq" id="WP_253480430.1">
    <property type="nucleotide sequence ID" value="NZ_JALJXV010000007.1"/>
</dbReference>
<proteinExistence type="predicted"/>
<feature type="signal peptide" evidence="1">
    <location>
        <begin position="1"/>
        <end position="23"/>
    </location>
</feature>
<dbReference type="InterPro" id="IPR025491">
    <property type="entry name" value="DUF4382"/>
</dbReference>
<dbReference type="AlphaFoldDB" id="A0AAE3KCM9"/>
<evidence type="ECO:0000313" key="4">
    <source>
        <dbReference type="Proteomes" id="UP001205843"/>
    </source>
</evidence>
<keyword evidence="1" id="KW-0732">Signal</keyword>
<feature type="chain" id="PRO_5042136750" description="DUF4382 domain-containing protein" evidence="1">
    <location>
        <begin position="24"/>
        <end position="342"/>
    </location>
</feature>
<accession>A0AAE3KCM9</accession>